<dbReference type="AlphaFoldDB" id="A0A7W6RC39"/>
<protein>
    <submittedName>
        <fullName evidence="2">Putative sterol carrier protein</fullName>
    </submittedName>
</protein>
<proteinExistence type="predicted"/>
<sequence length="98" mass="10677">MQDTEDRLREALPRLNRLGYVVRFAVSDAGAWIVDGRSATAEMVADDDRDTACTIKISKDNLARLLDGRLDPMVAYSLGRIKVLGSKGVALKLVSTLA</sequence>
<organism evidence="2 3">
    <name type="scientific">Roseospira visakhapatnamensis</name>
    <dbReference type="NCBI Taxonomy" id="390880"/>
    <lineage>
        <taxon>Bacteria</taxon>
        <taxon>Pseudomonadati</taxon>
        <taxon>Pseudomonadota</taxon>
        <taxon>Alphaproteobacteria</taxon>
        <taxon>Rhodospirillales</taxon>
        <taxon>Rhodospirillaceae</taxon>
        <taxon>Roseospira</taxon>
    </lineage>
</organism>
<reference evidence="2 3" key="1">
    <citation type="submission" date="2020-08" db="EMBL/GenBank/DDBJ databases">
        <title>Genome sequencing of Purple Non-Sulfur Bacteria from various extreme environments.</title>
        <authorList>
            <person name="Mayer M."/>
        </authorList>
    </citation>
    <scope>NUCLEOTIDE SEQUENCE [LARGE SCALE GENOMIC DNA]</scope>
    <source>
        <strain evidence="2 3">JA131</strain>
    </source>
</reference>
<dbReference type="Pfam" id="PF02036">
    <property type="entry name" value="SCP2"/>
    <property type="match status" value="1"/>
</dbReference>
<comment type="caution">
    <text evidence="2">The sequence shown here is derived from an EMBL/GenBank/DDBJ whole genome shotgun (WGS) entry which is preliminary data.</text>
</comment>
<dbReference type="EMBL" id="JACIGK010000007">
    <property type="protein sequence ID" value="MBB4265673.1"/>
    <property type="molecule type" value="Genomic_DNA"/>
</dbReference>
<dbReference type="InterPro" id="IPR036527">
    <property type="entry name" value="SCP2_sterol-bd_dom_sf"/>
</dbReference>
<gene>
    <name evidence="2" type="ORF">GGD89_001295</name>
</gene>
<evidence type="ECO:0000313" key="2">
    <source>
        <dbReference type="EMBL" id="MBB4265673.1"/>
    </source>
</evidence>
<dbReference type="Proteomes" id="UP000554286">
    <property type="component" value="Unassembled WGS sequence"/>
</dbReference>
<keyword evidence="3" id="KW-1185">Reference proteome</keyword>
<name>A0A7W6RC39_9PROT</name>
<feature type="domain" description="SCP2" evidence="1">
    <location>
        <begin position="10"/>
        <end position="97"/>
    </location>
</feature>
<dbReference type="Gene3D" id="3.30.1050.10">
    <property type="entry name" value="SCP2 sterol-binding domain"/>
    <property type="match status" value="1"/>
</dbReference>
<evidence type="ECO:0000313" key="3">
    <source>
        <dbReference type="Proteomes" id="UP000554286"/>
    </source>
</evidence>
<accession>A0A7W6RC39</accession>
<evidence type="ECO:0000259" key="1">
    <source>
        <dbReference type="Pfam" id="PF02036"/>
    </source>
</evidence>
<dbReference type="RefSeq" id="WP_184043286.1">
    <property type="nucleotide sequence ID" value="NZ_JACIGK010000007.1"/>
</dbReference>
<dbReference type="SUPFAM" id="SSF55718">
    <property type="entry name" value="SCP-like"/>
    <property type="match status" value="1"/>
</dbReference>
<dbReference type="InterPro" id="IPR003033">
    <property type="entry name" value="SCP2_sterol-bd_dom"/>
</dbReference>